<protein>
    <submittedName>
        <fullName evidence="1">Uncharacterized protein</fullName>
    </submittedName>
</protein>
<dbReference type="RefSeq" id="WP_066880421.1">
    <property type="nucleotide sequence ID" value="NZ_LODL01000007.1"/>
</dbReference>
<sequence>MIEPTLYDQARDRIAADGFTPDTQSRIALVVCATKNANLLFQSQAQWLPNLGVVQQFFISQAARELEAVTLLLRTTQWSTNAMLALEAQRIVAPLLAAWGKVMQFPGPLFNPPAVYRGISLGHAQLARIRLIPIIPEQIDPLNPFALVLHRIEQENGRMLQTQIRLLKSMGSEMPLAQREALVEQDQEVVDAVFNDLLTWLSAAP</sequence>
<organism evidence="1 2">
    <name type="scientific">Dechloromonas denitrificans</name>
    <dbReference type="NCBI Taxonomy" id="281362"/>
    <lineage>
        <taxon>Bacteria</taxon>
        <taxon>Pseudomonadati</taxon>
        <taxon>Pseudomonadota</taxon>
        <taxon>Betaproteobacteria</taxon>
        <taxon>Rhodocyclales</taxon>
        <taxon>Azonexaceae</taxon>
        <taxon>Dechloromonas</taxon>
    </lineage>
</organism>
<proteinExistence type="predicted"/>
<accession>A0A133XM77</accession>
<dbReference type="AlphaFoldDB" id="A0A133XM77"/>
<dbReference type="STRING" id="281362.AT959_02975"/>
<reference evidence="1 2" key="1">
    <citation type="submission" date="2015-12" db="EMBL/GenBank/DDBJ databases">
        <title>Nitrous oxide reduction kinetics distinguish bacteria harboring typical versus atypical NosZ.</title>
        <authorList>
            <person name="Yoon S."/>
            <person name="Nissen S."/>
            <person name="Park D."/>
            <person name="Sanford R.A."/>
            <person name="Loeffler F.E."/>
        </authorList>
    </citation>
    <scope>NUCLEOTIDE SEQUENCE [LARGE SCALE GENOMIC DNA]</scope>
    <source>
        <strain evidence="1 2">ATCC BAA-841</strain>
    </source>
</reference>
<keyword evidence="2" id="KW-1185">Reference proteome</keyword>
<name>A0A133XM77_9RHOO</name>
<evidence type="ECO:0000313" key="1">
    <source>
        <dbReference type="EMBL" id="KXB32041.1"/>
    </source>
</evidence>
<dbReference type="EMBL" id="LODL01000007">
    <property type="protein sequence ID" value="KXB32041.1"/>
    <property type="molecule type" value="Genomic_DNA"/>
</dbReference>
<dbReference type="Proteomes" id="UP000070186">
    <property type="component" value="Unassembled WGS sequence"/>
</dbReference>
<evidence type="ECO:0000313" key="2">
    <source>
        <dbReference type="Proteomes" id="UP000070186"/>
    </source>
</evidence>
<comment type="caution">
    <text evidence="1">The sequence shown here is derived from an EMBL/GenBank/DDBJ whole genome shotgun (WGS) entry which is preliminary data.</text>
</comment>
<gene>
    <name evidence="1" type="ORF">AT959_02975</name>
</gene>